<evidence type="ECO:0000256" key="1">
    <source>
        <dbReference type="ARBA" id="ARBA00004167"/>
    </source>
</evidence>
<dbReference type="AlphaFoldDB" id="A0A8X8A6A9"/>
<dbReference type="PANTHER" id="PTHR21461:SF69">
    <property type="entry name" value="GLYCOSYLTRANSFERASE FAMILY 92 PROTEIN"/>
    <property type="match status" value="1"/>
</dbReference>
<evidence type="ECO:0000256" key="6">
    <source>
        <dbReference type="ARBA" id="ARBA00022989"/>
    </source>
</evidence>
<feature type="compositionally biased region" description="Polar residues" evidence="9">
    <location>
        <begin position="246"/>
        <end position="258"/>
    </location>
</feature>
<evidence type="ECO:0000313" key="11">
    <source>
        <dbReference type="Proteomes" id="UP000886885"/>
    </source>
</evidence>
<evidence type="ECO:0000256" key="9">
    <source>
        <dbReference type="SAM" id="MobiDB-lite"/>
    </source>
</evidence>
<dbReference type="OrthoDB" id="2526284at2759"/>
<protein>
    <recommendedName>
        <fullName evidence="8">Glycosyltransferase family 92 protein</fullName>
        <ecNumber evidence="8">2.4.1.-</ecNumber>
    </recommendedName>
</protein>
<evidence type="ECO:0000256" key="4">
    <source>
        <dbReference type="ARBA" id="ARBA00022679"/>
    </source>
</evidence>
<keyword evidence="11" id="KW-1185">Reference proteome</keyword>
<dbReference type="GO" id="GO:0016757">
    <property type="term" value="F:glycosyltransferase activity"/>
    <property type="evidence" value="ECO:0007669"/>
    <property type="project" value="UniProtKB-UniRule"/>
</dbReference>
<evidence type="ECO:0000256" key="8">
    <source>
        <dbReference type="RuleBase" id="RU366017"/>
    </source>
</evidence>
<dbReference type="GO" id="GO:0016020">
    <property type="term" value="C:membrane"/>
    <property type="evidence" value="ECO:0007669"/>
    <property type="project" value="UniProtKB-SubCell"/>
</dbReference>
<comment type="similarity">
    <text evidence="2 8">Belongs to the glycosyltransferase 92 family.</text>
</comment>
<dbReference type="Proteomes" id="UP000886885">
    <property type="component" value="Chromosome 2D"/>
</dbReference>
<keyword evidence="7 8" id="KW-0472">Membrane</keyword>
<feature type="region of interest" description="Disordered" evidence="9">
    <location>
        <begin position="246"/>
        <end position="271"/>
    </location>
</feature>
<dbReference type="InterPro" id="IPR008166">
    <property type="entry name" value="Glyco_transf_92"/>
</dbReference>
<keyword evidence="5 8" id="KW-0812">Transmembrane</keyword>
<dbReference type="EMBL" id="JAAWWB010000004">
    <property type="protein sequence ID" value="KAG6783578.1"/>
    <property type="molecule type" value="Genomic_DNA"/>
</dbReference>
<feature type="transmembrane region" description="Helical" evidence="8">
    <location>
        <begin position="32"/>
        <end position="51"/>
    </location>
</feature>
<keyword evidence="4 8" id="KW-0808">Transferase</keyword>
<evidence type="ECO:0000256" key="3">
    <source>
        <dbReference type="ARBA" id="ARBA00022676"/>
    </source>
</evidence>
<keyword evidence="3 8" id="KW-0328">Glycosyltransferase</keyword>
<evidence type="ECO:0000313" key="10">
    <source>
        <dbReference type="EMBL" id="KAG6783578.1"/>
    </source>
</evidence>
<comment type="subcellular location">
    <subcellularLocation>
        <location evidence="1">Membrane</location>
        <topology evidence="1">Single-pass membrane protein</topology>
    </subcellularLocation>
</comment>
<comment type="caution">
    <text evidence="10">The sequence shown here is derived from an EMBL/GenBank/DDBJ whole genome shotgun (WGS) entry which is preliminary data.</text>
</comment>
<dbReference type="EC" id="2.4.1.-" evidence="8"/>
<evidence type="ECO:0000256" key="7">
    <source>
        <dbReference type="ARBA" id="ARBA00023136"/>
    </source>
</evidence>
<evidence type="ECO:0000256" key="5">
    <source>
        <dbReference type="ARBA" id="ARBA00022692"/>
    </source>
</evidence>
<sequence length="293" mass="33452">MKSPSSPLMISVLLIYPRTFEIHEMMRRRFPAAFLFLLFSVFLLAFLSLYFSSRYPIYTSTDIQFPSVDLMAPLIQQSNIPLLLLLMPFKKTLLQQGSLVFCLQPINRHSNASFQGEIVGACAMVFDVVKFLREWVEYHSKIGVEKFVLYDNDSDDSDDDLMKVIKELNKEGYSIERFSWIWPKTQEAGRFSHAALLARDSCTWMMYMDVDGFVSAPSWLHSLQPPADDRMLQSLLPKTPSSLTIGQVSTRCNESGPSKQKRHPRKGVDTRVYDGDTGFRSCCGQSLQSPNMV</sequence>
<keyword evidence="6 8" id="KW-1133">Transmembrane helix</keyword>
<reference evidence="10" key="1">
    <citation type="journal article" date="2020" name="bioRxiv">
        <title>Hybrid origin of Populus tomentosa Carr. identified through genome sequencing and phylogenomic analysis.</title>
        <authorList>
            <person name="An X."/>
            <person name="Gao K."/>
            <person name="Chen Z."/>
            <person name="Li J."/>
            <person name="Yang X."/>
            <person name="Yang X."/>
            <person name="Zhou J."/>
            <person name="Guo T."/>
            <person name="Zhao T."/>
            <person name="Huang S."/>
            <person name="Miao D."/>
            <person name="Khan W.U."/>
            <person name="Rao P."/>
            <person name="Ye M."/>
            <person name="Lei B."/>
            <person name="Liao W."/>
            <person name="Wang J."/>
            <person name="Ji L."/>
            <person name="Li Y."/>
            <person name="Guo B."/>
            <person name="Mustafa N.S."/>
            <person name="Li S."/>
            <person name="Yun Q."/>
            <person name="Keller S.R."/>
            <person name="Mao J."/>
            <person name="Zhang R."/>
            <person name="Strauss S.H."/>
        </authorList>
    </citation>
    <scope>NUCLEOTIDE SEQUENCE</scope>
    <source>
        <strain evidence="10">GM15</strain>
        <tissue evidence="10">Leaf</tissue>
    </source>
</reference>
<organism evidence="10 11">
    <name type="scientific">Populus tomentosa</name>
    <name type="common">Chinese white poplar</name>
    <dbReference type="NCBI Taxonomy" id="118781"/>
    <lineage>
        <taxon>Eukaryota</taxon>
        <taxon>Viridiplantae</taxon>
        <taxon>Streptophyta</taxon>
        <taxon>Embryophyta</taxon>
        <taxon>Tracheophyta</taxon>
        <taxon>Spermatophyta</taxon>
        <taxon>Magnoliopsida</taxon>
        <taxon>eudicotyledons</taxon>
        <taxon>Gunneridae</taxon>
        <taxon>Pentapetalae</taxon>
        <taxon>rosids</taxon>
        <taxon>fabids</taxon>
        <taxon>Malpighiales</taxon>
        <taxon>Salicaceae</taxon>
        <taxon>Saliceae</taxon>
        <taxon>Populus</taxon>
    </lineage>
</organism>
<gene>
    <name evidence="10" type="ORF">POTOM_009234</name>
</gene>
<dbReference type="PANTHER" id="PTHR21461">
    <property type="entry name" value="GLYCOSYLTRANSFERASE FAMILY 92 PROTEIN"/>
    <property type="match status" value="1"/>
</dbReference>
<proteinExistence type="inferred from homology"/>
<dbReference type="GO" id="GO:0005737">
    <property type="term" value="C:cytoplasm"/>
    <property type="evidence" value="ECO:0007669"/>
    <property type="project" value="TreeGrafter"/>
</dbReference>
<dbReference type="Pfam" id="PF01697">
    <property type="entry name" value="Glyco_transf_92"/>
    <property type="match status" value="1"/>
</dbReference>
<name>A0A8X8A6A9_POPTO</name>
<accession>A0A8X8A6A9</accession>
<evidence type="ECO:0000256" key="2">
    <source>
        <dbReference type="ARBA" id="ARBA00007647"/>
    </source>
</evidence>